<accession>A0A5K3FV46</accession>
<reference evidence="1" key="1">
    <citation type="submission" date="2019-11" db="UniProtKB">
        <authorList>
            <consortium name="WormBaseParasite"/>
        </authorList>
    </citation>
    <scope>IDENTIFICATION</scope>
</reference>
<sequence>GVRAFISGRLDGSKSVSKWLTSVTIKDSGTVKKKGLRTLQTEAPDVFFSGLTTIAPPSGSSGAASDISVAGAATTTASSTRATVATANAADSATVATSSVGNVELASPLASLLNVAASTRGTQAVSCGTLSSSPSLSLFLSLSSMRVGVCMSVFKNVSSAVLACYL</sequence>
<organism evidence="1">
    <name type="scientific">Mesocestoides corti</name>
    <name type="common">Flatworm</name>
    <dbReference type="NCBI Taxonomy" id="53468"/>
    <lineage>
        <taxon>Eukaryota</taxon>
        <taxon>Metazoa</taxon>
        <taxon>Spiralia</taxon>
        <taxon>Lophotrochozoa</taxon>
        <taxon>Platyhelminthes</taxon>
        <taxon>Cestoda</taxon>
        <taxon>Eucestoda</taxon>
        <taxon>Cyclophyllidea</taxon>
        <taxon>Mesocestoididae</taxon>
        <taxon>Mesocestoides</taxon>
    </lineage>
</organism>
<protein>
    <submittedName>
        <fullName evidence="1">Secreted protein</fullName>
    </submittedName>
</protein>
<dbReference type="AlphaFoldDB" id="A0A5K3FV46"/>
<evidence type="ECO:0000313" key="1">
    <source>
        <dbReference type="WBParaSite" id="MCU_010290-RA"/>
    </source>
</evidence>
<proteinExistence type="predicted"/>
<name>A0A5K3FV46_MESCO</name>
<dbReference type="WBParaSite" id="MCU_010290-RA">
    <property type="protein sequence ID" value="MCU_010290-RA"/>
    <property type="gene ID" value="MCU_010290"/>
</dbReference>